<feature type="chain" id="PRO_5038618395" description="DUF3502 domain-containing protein" evidence="2">
    <location>
        <begin position="24"/>
        <end position="507"/>
    </location>
</feature>
<keyword evidence="2" id="KW-0732">Signal</keyword>
<dbReference type="PANTHER" id="PTHR43649:SF17">
    <property type="entry name" value="ABC TRANSPORTER SOLUTE BINDING PROTEIN-SUGAR TRANSPORT"/>
    <property type="match status" value="1"/>
</dbReference>
<evidence type="ECO:0000256" key="1">
    <source>
        <dbReference type="SAM" id="MobiDB-lite"/>
    </source>
</evidence>
<dbReference type="Pfam" id="PF12010">
    <property type="entry name" value="DUF3502"/>
    <property type="match status" value="1"/>
</dbReference>
<evidence type="ECO:0000259" key="3">
    <source>
        <dbReference type="Pfam" id="PF12010"/>
    </source>
</evidence>
<feature type="region of interest" description="Disordered" evidence="1">
    <location>
        <begin position="26"/>
        <end position="45"/>
    </location>
</feature>
<feature type="domain" description="DUF3502" evidence="3">
    <location>
        <begin position="437"/>
        <end position="503"/>
    </location>
</feature>
<dbReference type="InterPro" id="IPR050490">
    <property type="entry name" value="Bact_solute-bd_prot1"/>
</dbReference>
<sequence length="507" mass="55469">MEKKWKKLSGVLSIVLVSTTLLSACGSSGSDDGKKTAAATDSNKPANSKPYALTMAYLQLNDMPDTDQVADAISKITKEKINATVKLVPINASAWAQQTNLMLAGNEKLDLMVSSSVFNYGSQVAKGQLEPLDDLLKKYGKGIVDTVGMDVINGTKIDGKPYAVPSMKDLAADYGLIMRKDLVDKYKIDLSKIKTWADLEPVFQTIKDNEPGMAPLVQQTNSNLPGTNMYNGIVDTLGDRLGVLADPGNSTKIVNLFETKEFTDAIALARKWYQAGYIMKDIATSQETGASLVKAGKAFSYTSNMKPGFEAQESNLTGKEMVAVRLTKPLKTTSYLTSFMMSITKNSEDPERAMQFMNLMYTDKDIANLISLGIEGKHYVKKSDNIITLPSGVTKSGYQFNQWELGNNFLTYIWEGTDPKTWELMKKHNDSAVASKAVGFTFNVEPVKTEIAAATNVINQYRVGLESGTLDPALTAEFNTKLKSAGLDKILTEKQKQFDTWSKAAGK</sequence>
<protein>
    <recommendedName>
        <fullName evidence="3">DUF3502 domain-containing protein</fullName>
    </recommendedName>
</protein>
<dbReference type="OrthoDB" id="7936627at2"/>
<evidence type="ECO:0000256" key="2">
    <source>
        <dbReference type="SAM" id="SignalP"/>
    </source>
</evidence>
<comment type="caution">
    <text evidence="4">The sequence shown here is derived from an EMBL/GenBank/DDBJ whole genome shotgun (WGS) entry which is preliminary data.</text>
</comment>
<dbReference type="InterPro" id="IPR006059">
    <property type="entry name" value="SBP"/>
</dbReference>
<name>A0A1C1A3L9_9BACL</name>
<dbReference type="Gene3D" id="3.40.190.10">
    <property type="entry name" value="Periplasmic binding protein-like II"/>
    <property type="match status" value="1"/>
</dbReference>
<dbReference type="STRING" id="512399.A8709_13710"/>
<dbReference type="InterPro" id="IPR022627">
    <property type="entry name" value="DUF3502"/>
</dbReference>
<keyword evidence="5" id="KW-1185">Reference proteome</keyword>
<dbReference type="Pfam" id="PF01547">
    <property type="entry name" value="SBP_bac_1"/>
    <property type="match status" value="1"/>
</dbReference>
<evidence type="ECO:0000313" key="5">
    <source>
        <dbReference type="Proteomes" id="UP000093309"/>
    </source>
</evidence>
<gene>
    <name evidence="4" type="ORF">A8709_13710</name>
</gene>
<dbReference type="SUPFAM" id="SSF53850">
    <property type="entry name" value="Periplasmic binding protein-like II"/>
    <property type="match status" value="1"/>
</dbReference>
<dbReference type="AlphaFoldDB" id="A0A1C1A3L9"/>
<feature type="signal peptide" evidence="2">
    <location>
        <begin position="1"/>
        <end position="23"/>
    </location>
</feature>
<evidence type="ECO:0000313" key="4">
    <source>
        <dbReference type="EMBL" id="OCT15157.1"/>
    </source>
</evidence>
<reference evidence="5" key="1">
    <citation type="submission" date="2016-05" db="EMBL/GenBank/DDBJ databases">
        <title>Paenibacillus oryzae. sp. nov., isolated from the rice root.</title>
        <authorList>
            <person name="Zhang J."/>
            <person name="Zhang X."/>
        </authorList>
    </citation>
    <scope>NUCLEOTIDE SEQUENCE [LARGE SCALE GENOMIC DNA]</scope>
    <source>
        <strain evidence="5">KCTC13222</strain>
    </source>
</reference>
<dbReference type="RefSeq" id="WP_065852067.1">
    <property type="nucleotide sequence ID" value="NZ_LYPC01000014.1"/>
</dbReference>
<dbReference type="Proteomes" id="UP000093309">
    <property type="component" value="Unassembled WGS sequence"/>
</dbReference>
<dbReference type="EMBL" id="LYPC01000014">
    <property type="protein sequence ID" value="OCT15157.1"/>
    <property type="molecule type" value="Genomic_DNA"/>
</dbReference>
<organism evidence="4 5">
    <name type="scientific">Paenibacillus pectinilyticus</name>
    <dbReference type="NCBI Taxonomy" id="512399"/>
    <lineage>
        <taxon>Bacteria</taxon>
        <taxon>Bacillati</taxon>
        <taxon>Bacillota</taxon>
        <taxon>Bacilli</taxon>
        <taxon>Bacillales</taxon>
        <taxon>Paenibacillaceae</taxon>
        <taxon>Paenibacillus</taxon>
    </lineage>
</organism>
<proteinExistence type="predicted"/>
<accession>A0A1C1A3L9</accession>
<dbReference type="PANTHER" id="PTHR43649">
    <property type="entry name" value="ARABINOSE-BINDING PROTEIN-RELATED"/>
    <property type="match status" value="1"/>
</dbReference>
<dbReference type="PROSITE" id="PS51257">
    <property type="entry name" value="PROKAR_LIPOPROTEIN"/>
    <property type="match status" value="1"/>
</dbReference>